<organism evidence="2 3">
    <name type="scientific">Deinococcus cellulosilyticus (strain DSM 18568 / NBRC 106333 / KACC 11606 / 5516J-15)</name>
    <dbReference type="NCBI Taxonomy" id="1223518"/>
    <lineage>
        <taxon>Bacteria</taxon>
        <taxon>Thermotogati</taxon>
        <taxon>Deinococcota</taxon>
        <taxon>Deinococci</taxon>
        <taxon>Deinococcales</taxon>
        <taxon>Deinococcaceae</taxon>
        <taxon>Deinococcus</taxon>
    </lineage>
</organism>
<dbReference type="Proteomes" id="UP000321306">
    <property type="component" value="Unassembled WGS sequence"/>
</dbReference>
<keyword evidence="3" id="KW-1185">Reference proteome</keyword>
<feature type="domain" description="IraD/Gp25-like" evidence="1">
    <location>
        <begin position="25"/>
        <end position="114"/>
    </location>
</feature>
<dbReference type="Gene3D" id="3.10.450.40">
    <property type="match status" value="1"/>
</dbReference>
<name>A0A511N0N2_DEIC1</name>
<evidence type="ECO:0000259" key="1">
    <source>
        <dbReference type="Pfam" id="PF04965"/>
    </source>
</evidence>
<reference evidence="2 3" key="1">
    <citation type="submission" date="2019-07" db="EMBL/GenBank/DDBJ databases">
        <title>Whole genome shotgun sequence of Deinococcus cellulosilyticus NBRC 106333.</title>
        <authorList>
            <person name="Hosoyama A."/>
            <person name="Uohara A."/>
            <person name="Ohji S."/>
            <person name="Ichikawa N."/>
        </authorList>
    </citation>
    <scope>NUCLEOTIDE SEQUENCE [LARGE SCALE GENOMIC DNA]</scope>
    <source>
        <strain evidence="2 3">NBRC 106333</strain>
    </source>
</reference>
<comment type="caution">
    <text evidence="2">The sequence shown here is derived from an EMBL/GenBank/DDBJ whole genome shotgun (WGS) entry which is preliminary data.</text>
</comment>
<dbReference type="EMBL" id="BJXB01000006">
    <property type="protein sequence ID" value="GEM46018.1"/>
    <property type="molecule type" value="Genomic_DNA"/>
</dbReference>
<protein>
    <recommendedName>
        <fullName evidence="1">IraD/Gp25-like domain-containing protein</fullName>
    </recommendedName>
</protein>
<accession>A0A511N0N2</accession>
<proteinExistence type="predicted"/>
<dbReference type="Pfam" id="PF04965">
    <property type="entry name" value="GPW_gp25"/>
    <property type="match status" value="1"/>
</dbReference>
<dbReference type="InterPro" id="IPR007048">
    <property type="entry name" value="IraD/Gp25-like"/>
</dbReference>
<evidence type="ECO:0000313" key="2">
    <source>
        <dbReference type="EMBL" id="GEM46018.1"/>
    </source>
</evidence>
<dbReference type="AlphaFoldDB" id="A0A511N0N2"/>
<gene>
    <name evidence="2" type="ORF">DC3_16530</name>
</gene>
<dbReference type="OrthoDB" id="9802846at2"/>
<sequence length="129" mass="14382">MRDTLLGTGLKFPPEIKEGRFVYSSGTENILQNIEIILRTEVSERLRAPEFGAGLERLLFEPNTPATHHLIASKVEQALKQWEKRIEVQEVTVFTDPADETAVVVQLQYRLVATGAVSDTRFGMQLGGA</sequence>
<dbReference type="SUPFAM" id="SSF160719">
    <property type="entry name" value="gpW/gp25-like"/>
    <property type="match status" value="1"/>
</dbReference>
<evidence type="ECO:0000313" key="3">
    <source>
        <dbReference type="Proteomes" id="UP000321306"/>
    </source>
</evidence>
<dbReference type="RefSeq" id="WP_146883836.1">
    <property type="nucleotide sequence ID" value="NZ_BJXB01000006.1"/>
</dbReference>